<proteinExistence type="inferred from homology"/>
<dbReference type="EMBL" id="CAMGYJ010000003">
    <property type="protein sequence ID" value="CAI0388884.1"/>
    <property type="molecule type" value="Genomic_DNA"/>
</dbReference>
<sequence length="522" mass="58903">MHGRGTGTPLLQLICLDLSSWPGYGRYVGPFPKFLYHQTKLESIDLSNSNITGMTTMLVTNNITHLNSLSLSNCSLSGHFRIPIHQEYHPHENLKTLDVSTNDFSPSPILPDICAFFPNIGHISLSDNKFYGEIPPQLSNCSPFEILDVSNNQLSGEIPRWIWNMSTGSIQDLSQNKFSGHLPPGFISPLMHEVYLSRNQLEGTLPATLSDKYSIGVLDLSHNHLMGTIPKWIGGLRQLSYIFLNDNQFHGDLPYTFCLETSKLIDVSHNHLSGHISYEIFTSNGTNCNGRNAYDNPQRDMEFVTKTKTYTYHGWPLYYMNGLDFSSNNFTGEIPPQIGHLGNTKVLNFSYNMFTGPIPLTIANLSQIESLDLSHNNLGGVIPSQITELHSLSTFSVAYNNLSRKCPQKVAQFSTFDEDIFEGNPLLNCTLPFMTPNTLVRPTPYIGDEEGEGGFIDMESFYVSGSVSYVMVLLVIASVLHINPYWRRVWFYCIDVTITTCYYFVVDHLPVPTKYKVWEPRF</sequence>
<dbReference type="Pfam" id="PF00560">
    <property type="entry name" value="LRR_1"/>
    <property type="match status" value="5"/>
</dbReference>
<keyword evidence="4" id="KW-0812">Transmembrane</keyword>
<dbReference type="Proteomes" id="UP001154282">
    <property type="component" value="Unassembled WGS sequence"/>
</dbReference>
<evidence type="ECO:0000256" key="2">
    <source>
        <dbReference type="ARBA" id="ARBA00022614"/>
    </source>
</evidence>
<reference evidence="6" key="1">
    <citation type="submission" date="2022-08" db="EMBL/GenBank/DDBJ databases">
        <authorList>
            <person name="Gutierrez-Valencia J."/>
        </authorList>
    </citation>
    <scope>NUCLEOTIDE SEQUENCE</scope>
</reference>
<feature type="signal peptide" evidence="5">
    <location>
        <begin position="1"/>
        <end position="25"/>
    </location>
</feature>
<keyword evidence="2" id="KW-0433">Leucine-rich repeat</keyword>
<dbReference type="InterPro" id="IPR001611">
    <property type="entry name" value="Leu-rich_rpt"/>
</dbReference>
<organism evidence="6 7">
    <name type="scientific">Linum tenue</name>
    <dbReference type="NCBI Taxonomy" id="586396"/>
    <lineage>
        <taxon>Eukaryota</taxon>
        <taxon>Viridiplantae</taxon>
        <taxon>Streptophyta</taxon>
        <taxon>Embryophyta</taxon>
        <taxon>Tracheophyta</taxon>
        <taxon>Spermatophyta</taxon>
        <taxon>Magnoliopsida</taxon>
        <taxon>eudicotyledons</taxon>
        <taxon>Gunneridae</taxon>
        <taxon>Pentapetalae</taxon>
        <taxon>rosids</taxon>
        <taxon>fabids</taxon>
        <taxon>Malpighiales</taxon>
        <taxon>Linaceae</taxon>
        <taxon>Linum</taxon>
    </lineage>
</organism>
<comment type="caution">
    <text evidence="6">The sequence shown here is derived from an EMBL/GenBank/DDBJ whole genome shotgun (WGS) entry which is preliminary data.</text>
</comment>
<keyword evidence="7" id="KW-1185">Reference proteome</keyword>
<dbReference type="InterPro" id="IPR051502">
    <property type="entry name" value="RLP_Defense_Trigger"/>
</dbReference>
<feature type="chain" id="PRO_5043773746" evidence="5">
    <location>
        <begin position="26"/>
        <end position="522"/>
    </location>
</feature>
<gene>
    <name evidence="6" type="ORF">LITE_LOCUS6013</name>
</gene>
<feature type="transmembrane region" description="Helical" evidence="4">
    <location>
        <begin position="461"/>
        <end position="482"/>
    </location>
</feature>
<keyword evidence="3" id="KW-0677">Repeat</keyword>
<evidence type="ECO:0000256" key="1">
    <source>
        <dbReference type="ARBA" id="ARBA00009592"/>
    </source>
</evidence>
<evidence type="ECO:0000256" key="4">
    <source>
        <dbReference type="SAM" id="Phobius"/>
    </source>
</evidence>
<name>A0AAV0HWU0_9ROSI</name>
<dbReference type="PANTHER" id="PTHR48062:SF21">
    <property type="entry name" value="RECEPTOR-LIKE PROTEIN 12"/>
    <property type="match status" value="1"/>
</dbReference>
<dbReference type="Pfam" id="PF13855">
    <property type="entry name" value="LRR_8"/>
    <property type="match status" value="1"/>
</dbReference>
<dbReference type="SUPFAM" id="SSF52047">
    <property type="entry name" value="RNI-like"/>
    <property type="match status" value="1"/>
</dbReference>
<comment type="similarity">
    <text evidence="1">Belongs to the RLP family.</text>
</comment>
<keyword evidence="5" id="KW-0732">Signal</keyword>
<evidence type="ECO:0000313" key="7">
    <source>
        <dbReference type="Proteomes" id="UP001154282"/>
    </source>
</evidence>
<protein>
    <submittedName>
        <fullName evidence="6">Uncharacterized protein</fullName>
    </submittedName>
</protein>
<evidence type="ECO:0000313" key="6">
    <source>
        <dbReference type="EMBL" id="CAI0388884.1"/>
    </source>
</evidence>
<evidence type="ECO:0000256" key="3">
    <source>
        <dbReference type="ARBA" id="ARBA00022737"/>
    </source>
</evidence>
<dbReference type="Gene3D" id="3.80.10.10">
    <property type="entry name" value="Ribonuclease Inhibitor"/>
    <property type="match status" value="1"/>
</dbReference>
<dbReference type="PRINTS" id="PR00019">
    <property type="entry name" value="LEURICHRPT"/>
</dbReference>
<dbReference type="FunFam" id="3.80.10.10:FF:000383">
    <property type="entry name" value="Leucine-rich repeat receptor protein kinase EMS1"/>
    <property type="match status" value="1"/>
</dbReference>
<accession>A0AAV0HWU0</accession>
<keyword evidence="4" id="KW-0472">Membrane</keyword>
<feature type="transmembrane region" description="Helical" evidence="4">
    <location>
        <begin position="489"/>
        <end position="506"/>
    </location>
</feature>
<dbReference type="PANTHER" id="PTHR48062">
    <property type="entry name" value="RECEPTOR-LIKE PROTEIN 14"/>
    <property type="match status" value="1"/>
</dbReference>
<dbReference type="SUPFAM" id="SSF52058">
    <property type="entry name" value="L domain-like"/>
    <property type="match status" value="1"/>
</dbReference>
<dbReference type="InterPro" id="IPR032675">
    <property type="entry name" value="LRR_dom_sf"/>
</dbReference>
<evidence type="ECO:0000256" key="5">
    <source>
        <dbReference type="SAM" id="SignalP"/>
    </source>
</evidence>
<keyword evidence="4" id="KW-1133">Transmembrane helix</keyword>
<dbReference type="AlphaFoldDB" id="A0AAV0HWU0"/>